<dbReference type="AlphaFoldDB" id="A0A9W9D171"/>
<dbReference type="SUPFAM" id="SSF51735">
    <property type="entry name" value="NAD(P)-binding Rossmann-fold domains"/>
    <property type="match status" value="1"/>
</dbReference>
<evidence type="ECO:0000259" key="3">
    <source>
        <dbReference type="SMART" id="SM00822"/>
    </source>
</evidence>
<dbReference type="InterPro" id="IPR002347">
    <property type="entry name" value="SDR_fam"/>
</dbReference>
<feature type="domain" description="Ketoreductase" evidence="3">
    <location>
        <begin position="36"/>
        <end position="218"/>
    </location>
</feature>
<evidence type="ECO:0000313" key="5">
    <source>
        <dbReference type="Proteomes" id="UP001140510"/>
    </source>
</evidence>
<name>A0A9W9D171_9PLEO</name>
<dbReference type="GO" id="GO:0016020">
    <property type="term" value="C:membrane"/>
    <property type="evidence" value="ECO:0007669"/>
    <property type="project" value="TreeGrafter"/>
</dbReference>
<gene>
    <name evidence="4" type="ORF">N0V91_010688</name>
</gene>
<dbReference type="SMART" id="SM00822">
    <property type="entry name" value="PKS_KR"/>
    <property type="match status" value="1"/>
</dbReference>
<organism evidence="4 5">
    <name type="scientific">Didymella pomorum</name>
    <dbReference type="NCBI Taxonomy" id="749634"/>
    <lineage>
        <taxon>Eukaryota</taxon>
        <taxon>Fungi</taxon>
        <taxon>Dikarya</taxon>
        <taxon>Ascomycota</taxon>
        <taxon>Pezizomycotina</taxon>
        <taxon>Dothideomycetes</taxon>
        <taxon>Pleosporomycetidae</taxon>
        <taxon>Pleosporales</taxon>
        <taxon>Pleosporineae</taxon>
        <taxon>Didymellaceae</taxon>
        <taxon>Didymella</taxon>
    </lineage>
</organism>
<dbReference type="Gene3D" id="3.40.50.720">
    <property type="entry name" value="NAD(P)-binding Rossmann-like Domain"/>
    <property type="match status" value="1"/>
</dbReference>
<dbReference type="GO" id="GO:0016491">
    <property type="term" value="F:oxidoreductase activity"/>
    <property type="evidence" value="ECO:0007669"/>
    <property type="project" value="UniProtKB-KW"/>
</dbReference>
<protein>
    <recommendedName>
        <fullName evidence="3">Ketoreductase domain-containing protein</fullName>
    </recommendedName>
</protein>
<accession>A0A9W9D171</accession>
<dbReference type="Proteomes" id="UP001140510">
    <property type="component" value="Unassembled WGS sequence"/>
</dbReference>
<keyword evidence="5" id="KW-1185">Reference proteome</keyword>
<proteinExistence type="inferred from homology"/>
<dbReference type="CDD" id="cd05233">
    <property type="entry name" value="SDR_c"/>
    <property type="match status" value="1"/>
</dbReference>
<dbReference type="PANTHER" id="PTHR44196">
    <property type="entry name" value="DEHYDROGENASE/REDUCTASE SDR FAMILY MEMBER 7B"/>
    <property type="match status" value="1"/>
</dbReference>
<dbReference type="PANTHER" id="PTHR44196:SF1">
    <property type="entry name" value="DEHYDROGENASE_REDUCTASE SDR FAMILY MEMBER 7B"/>
    <property type="match status" value="1"/>
</dbReference>
<dbReference type="InterPro" id="IPR057326">
    <property type="entry name" value="KR_dom"/>
</dbReference>
<comment type="similarity">
    <text evidence="1">Belongs to the short-chain dehydrogenases/reductases (SDR) family.</text>
</comment>
<dbReference type="PRINTS" id="PR00081">
    <property type="entry name" value="GDHRDH"/>
</dbReference>
<evidence type="ECO:0000256" key="2">
    <source>
        <dbReference type="ARBA" id="ARBA00023002"/>
    </source>
</evidence>
<dbReference type="EMBL" id="JAPEVA010000149">
    <property type="protein sequence ID" value="KAJ4395668.1"/>
    <property type="molecule type" value="Genomic_DNA"/>
</dbReference>
<dbReference type="Pfam" id="PF00106">
    <property type="entry name" value="adh_short"/>
    <property type="match status" value="1"/>
</dbReference>
<sequence length="321" mass="34389">MDPHALTAPFQFTKSMRREIYPAIDPKNPELSAANKTVLITGATGGIGGEVARAWATAGAKGIVLVGRNKALLDEPASAIKAISPSTTVLAVTADLTSESNVQRLFSEAVSALGAVDVLVHAAGSTTNGVVGDLEPDAWFRDYELNVKASYILVHHFLKVSHTGTVMFLGTLGASFTFPGMSAYSGSKLALMKLAEFLDAEKPDLRVFTVHPGIVAATETNRGMVVDALTPFAKDTGIQTGGLSLYLAQKRADYLRGGFISVNWDVAEMEAHAEKIREEKLLKLAFLVNGHARVKKAQVLNSDLRTDFYSKLALIKVFLAK</sequence>
<reference evidence="4" key="1">
    <citation type="submission" date="2022-10" db="EMBL/GenBank/DDBJ databases">
        <title>Tapping the CABI collections for fungal endophytes: first genome assemblies for Collariella, Neodidymelliopsis, Ascochyta clinopodiicola, Didymella pomorum, Didymosphaeria variabile, Neocosmospora piperis and Neocucurbitaria cava.</title>
        <authorList>
            <person name="Hill R."/>
        </authorList>
    </citation>
    <scope>NUCLEOTIDE SEQUENCE</scope>
    <source>
        <strain evidence="4">IMI 355091</strain>
    </source>
</reference>
<keyword evidence="2" id="KW-0560">Oxidoreductase</keyword>
<evidence type="ECO:0000256" key="1">
    <source>
        <dbReference type="ARBA" id="ARBA00006484"/>
    </source>
</evidence>
<dbReference type="OrthoDB" id="1933717at2759"/>
<comment type="caution">
    <text evidence="4">The sequence shown here is derived from an EMBL/GenBank/DDBJ whole genome shotgun (WGS) entry which is preliminary data.</text>
</comment>
<dbReference type="InterPro" id="IPR036291">
    <property type="entry name" value="NAD(P)-bd_dom_sf"/>
</dbReference>
<evidence type="ECO:0000313" key="4">
    <source>
        <dbReference type="EMBL" id="KAJ4395668.1"/>
    </source>
</evidence>